<organism evidence="2 3">
    <name type="scientific">Mesorhizobium hawassense</name>
    <dbReference type="NCBI Taxonomy" id="1209954"/>
    <lineage>
        <taxon>Bacteria</taxon>
        <taxon>Pseudomonadati</taxon>
        <taxon>Pseudomonadota</taxon>
        <taxon>Alphaproteobacteria</taxon>
        <taxon>Hyphomicrobiales</taxon>
        <taxon>Phyllobacteriaceae</taxon>
        <taxon>Mesorhizobium</taxon>
    </lineage>
</organism>
<keyword evidence="3" id="KW-1185">Reference proteome</keyword>
<dbReference type="Pfam" id="PF19116">
    <property type="entry name" value="DUF5801"/>
    <property type="match status" value="2"/>
</dbReference>
<name>A0A330GZP4_9HYPH</name>
<sequence length="250" mass="24074">GGVDSGLTTTDGTKIFLFKQGDVVVGRIGADAATAANGLAAFAVAIDSSGFVSVAQYASLHHGSADNPDTSEAVSIANAALQAVVTVTDGDGDTATNSVSIGSQVKFLDDGPSAAIGLATGSVTHDESSGAQTANGATDSATAIAALAPNAAGGVSNASTDYQTDDPTGSIYATSAAAVVQSNNSSFGADEEGASKAYSLSVAAGGVDSGLTTTDGTKIFLFKQGDVVVGRIGADAATAANGLAAFAVAI</sequence>
<dbReference type="RefSeq" id="WP_245442699.1">
    <property type="nucleotide sequence ID" value="NZ_QMBP01000061.1"/>
</dbReference>
<feature type="domain" description="DUF5801" evidence="1">
    <location>
        <begin position="2"/>
        <end position="102"/>
    </location>
</feature>
<proteinExistence type="predicted"/>
<accession>A0A330GZP4</accession>
<evidence type="ECO:0000313" key="3">
    <source>
        <dbReference type="Proteomes" id="UP000251558"/>
    </source>
</evidence>
<protein>
    <recommendedName>
        <fullName evidence="1">DUF5801 domain-containing protein</fullName>
    </recommendedName>
</protein>
<comment type="caution">
    <text evidence="2">The sequence shown here is derived from an EMBL/GenBank/DDBJ whole genome shotgun (WGS) entry which is preliminary data.</text>
</comment>
<feature type="non-terminal residue" evidence="2">
    <location>
        <position position="1"/>
    </location>
</feature>
<dbReference type="InterPro" id="IPR043824">
    <property type="entry name" value="DUF5801"/>
</dbReference>
<dbReference type="AlphaFoldDB" id="A0A330GZP4"/>
<reference evidence="2 3" key="1">
    <citation type="submission" date="2018-07" db="EMBL/GenBank/DDBJ databases">
        <title>Diversity of Mesorhizobium strains in Brazil.</title>
        <authorList>
            <person name="Helene L.C.F."/>
            <person name="Dall'Agnol R."/>
            <person name="Delamuta J.R.M."/>
            <person name="Hungria M."/>
        </authorList>
    </citation>
    <scope>NUCLEOTIDE SEQUENCE [LARGE SCALE GENOMIC DNA]</scope>
    <source>
        <strain evidence="2 3">AC99b</strain>
    </source>
</reference>
<feature type="non-terminal residue" evidence="2">
    <location>
        <position position="250"/>
    </location>
</feature>
<dbReference type="Proteomes" id="UP000251558">
    <property type="component" value="Unassembled WGS sequence"/>
</dbReference>
<evidence type="ECO:0000259" key="1">
    <source>
        <dbReference type="Pfam" id="PF19116"/>
    </source>
</evidence>
<dbReference type="EMBL" id="QMBP01000061">
    <property type="protein sequence ID" value="RAZ81661.1"/>
    <property type="molecule type" value="Genomic_DNA"/>
</dbReference>
<evidence type="ECO:0000313" key="2">
    <source>
        <dbReference type="EMBL" id="RAZ81661.1"/>
    </source>
</evidence>
<gene>
    <name evidence="2" type="ORF">DPM33_35650</name>
</gene>
<feature type="domain" description="DUF5801" evidence="1">
    <location>
        <begin position="123"/>
        <end position="250"/>
    </location>
</feature>